<evidence type="ECO:0000313" key="9">
    <source>
        <dbReference type="Proteomes" id="UP000317214"/>
    </source>
</evidence>
<sequence length="488" mass="51552">MNQTSVQAFQGFGAKTIIRSADDIAAVVNHGPARGGHAHIVVALALGGVFLDAYDLTTLSYGIGDVRAHFHLDAATTGLVAAALNAGTIIGSLVGGWLTDRIGRYAVFMADMACFVVAALVAGAAPNVYVLIAARLAMGFGVGMDLPVAMAFLAEFSKLSGKGSKAARAAAWCPVWYAASSACFLLVFGMSAVVPASHSDWLWRGSLAFGAVPALLIILVRSKYMSESPLWLARQGELARAAEILRRSHGIDPVLEVDVTKRVSVKPRAAPLPLFRGPLLRRTALINIMTLTSAFAYSAIAFEGPGLLQTLLRLDRVEVLVATIVLNLVFAFTGGLIGVRLARSVSSRLLAISGYAVQIVSLAALALVGHPHGNIGIIIMLAGFAGFLFAQGFGPGCQLMVYPTLSYPTELRGSGIGLARLVSGIGGTVSLVFLPKLYAVFGSNLFWFVVCATSLPFFAHLLVRWEVLGYDPDLDPALRPQALCKKRT</sequence>
<dbReference type="AlphaFoldDB" id="A0A4Y6VA96"/>
<keyword evidence="9" id="KW-1185">Reference proteome</keyword>
<feature type="transmembrane region" description="Helical" evidence="6">
    <location>
        <begin position="284"/>
        <end position="300"/>
    </location>
</feature>
<accession>A0A4Y6VA96</accession>
<dbReference type="CDD" id="cd17316">
    <property type="entry name" value="MFS_SV2_like"/>
    <property type="match status" value="1"/>
</dbReference>
<feature type="transmembrane region" description="Helical" evidence="6">
    <location>
        <begin position="105"/>
        <end position="126"/>
    </location>
</feature>
<dbReference type="Proteomes" id="UP000317214">
    <property type="component" value="Chromosome"/>
</dbReference>
<evidence type="ECO:0000256" key="5">
    <source>
        <dbReference type="ARBA" id="ARBA00023136"/>
    </source>
</evidence>
<evidence type="ECO:0000256" key="2">
    <source>
        <dbReference type="ARBA" id="ARBA00010992"/>
    </source>
</evidence>
<dbReference type="OrthoDB" id="5368493at2"/>
<evidence type="ECO:0000256" key="6">
    <source>
        <dbReference type="SAM" id="Phobius"/>
    </source>
</evidence>
<proteinExistence type="inferred from homology"/>
<feature type="transmembrane region" description="Helical" evidence="6">
    <location>
        <begin position="445"/>
        <end position="463"/>
    </location>
</feature>
<dbReference type="PANTHER" id="PTHR48022">
    <property type="entry name" value="PLASTIDIC GLUCOSE TRANSPORTER 4"/>
    <property type="match status" value="1"/>
</dbReference>
<dbReference type="InterPro" id="IPR036259">
    <property type="entry name" value="MFS_trans_sf"/>
</dbReference>
<dbReference type="PROSITE" id="PS50850">
    <property type="entry name" value="MFS"/>
    <property type="match status" value="1"/>
</dbReference>
<dbReference type="PANTHER" id="PTHR48022:SF2">
    <property type="entry name" value="PLASTIDIC GLUCOSE TRANSPORTER 4"/>
    <property type="match status" value="1"/>
</dbReference>
<name>A0A4Y6VA96_9PROT</name>
<gene>
    <name evidence="8" type="ORF">D5366_09965</name>
</gene>
<dbReference type="GO" id="GO:0016020">
    <property type="term" value="C:membrane"/>
    <property type="evidence" value="ECO:0007669"/>
    <property type="project" value="UniProtKB-SubCell"/>
</dbReference>
<feature type="domain" description="Major facilitator superfamily (MFS) profile" evidence="7">
    <location>
        <begin position="41"/>
        <end position="468"/>
    </location>
</feature>
<dbReference type="KEGG" id="ntn:D5366_09965"/>
<organism evidence="8 9">
    <name type="scientific">Neokomagataea tanensis</name>
    <dbReference type="NCBI Taxonomy" id="661191"/>
    <lineage>
        <taxon>Bacteria</taxon>
        <taxon>Pseudomonadati</taxon>
        <taxon>Pseudomonadota</taxon>
        <taxon>Alphaproteobacteria</taxon>
        <taxon>Acetobacterales</taxon>
        <taxon>Acetobacteraceae</taxon>
        <taxon>Neokomagataea</taxon>
    </lineage>
</organism>
<dbReference type="InterPro" id="IPR050360">
    <property type="entry name" value="MFS_Sugar_Transporters"/>
</dbReference>
<feature type="transmembrane region" description="Helical" evidence="6">
    <location>
        <begin position="349"/>
        <end position="369"/>
    </location>
</feature>
<dbReference type="RefSeq" id="WP_141493434.1">
    <property type="nucleotide sequence ID" value="NZ_CP032485.1"/>
</dbReference>
<keyword evidence="5 6" id="KW-0472">Membrane</keyword>
<feature type="transmembrane region" description="Helical" evidence="6">
    <location>
        <begin position="175"/>
        <end position="195"/>
    </location>
</feature>
<keyword evidence="4 6" id="KW-1133">Transmembrane helix</keyword>
<evidence type="ECO:0000256" key="3">
    <source>
        <dbReference type="ARBA" id="ARBA00022692"/>
    </source>
</evidence>
<feature type="transmembrane region" description="Helical" evidence="6">
    <location>
        <begin position="320"/>
        <end position="342"/>
    </location>
</feature>
<feature type="transmembrane region" description="Helical" evidence="6">
    <location>
        <begin position="75"/>
        <end position="98"/>
    </location>
</feature>
<dbReference type="EMBL" id="CP032485">
    <property type="protein sequence ID" value="QDH25481.1"/>
    <property type="molecule type" value="Genomic_DNA"/>
</dbReference>
<dbReference type="InterPro" id="IPR020846">
    <property type="entry name" value="MFS_dom"/>
</dbReference>
<evidence type="ECO:0000259" key="7">
    <source>
        <dbReference type="PROSITE" id="PS50850"/>
    </source>
</evidence>
<comment type="similarity">
    <text evidence="2">Belongs to the major facilitator superfamily. Sugar transporter (TC 2.A.1.1) family.</text>
</comment>
<feature type="transmembrane region" description="Helical" evidence="6">
    <location>
        <begin position="40"/>
        <end position="63"/>
    </location>
</feature>
<reference evidence="8 9" key="1">
    <citation type="submission" date="2018-09" db="EMBL/GenBank/DDBJ databases">
        <title>The complete genome sequence of Neokomagataea tanensis NBRC 106556(T).</title>
        <authorList>
            <person name="Chua K.-O."/>
            <person name="See-Too W.-S."/>
            <person name="Hong K.-W."/>
            <person name="Yin W.-F."/>
            <person name="Chan K.-G."/>
        </authorList>
    </citation>
    <scope>NUCLEOTIDE SEQUENCE [LARGE SCALE GENOMIC DNA]</scope>
    <source>
        <strain evidence="9">AH13 \ NBRC 106556</strain>
    </source>
</reference>
<feature type="transmembrane region" description="Helical" evidence="6">
    <location>
        <begin position="375"/>
        <end position="397"/>
    </location>
</feature>
<dbReference type="SUPFAM" id="SSF103473">
    <property type="entry name" value="MFS general substrate transporter"/>
    <property type="match status" value="1"/>
</dbReference>
<dbReference type="Pfam" id="PF00083">
    <property type="entry name" value="Sugar_tr"/>
    <property type="match status" value="1"/>
</dbReference>
<feature type="transmembrane region" description="Helical" evidence="6">
    <location>
        <begin position="132"/>
        <end position="154"/>
    </location>
</feature>
<evidence type="ECO:0000256" key="4">
    <source>
        <dbReference type="ARBA" id="ARBA00022989"/>
    </source>
</evidence>
<evidence type="ECO:0000256" key="1">
    <source>
        <dbReference type="ARBA" id="ARBA00004141"/>
    </source>
</evidence>
<evidence type="ECO:0000313" key="8">
    <source>
        <dbReference type="EMBL" id="QDH25481.1"/>
    </source>
</evidence>
<comment type="subcellular location">
    <subcellularLocation>
        <location evidence="1">Membrane</location>
        <topology evidence="1">Multi-pass membrane protein</topology>
    </subcellularLocation>
</comment>
<dbReference type="InterPro" id="IPR005828">
    <property type="entry name" value="MFS_sugar_transport-like"/>
</dbReference>
<dbReference type="Gene3D" id="1.20.1250.20">
    <property type="entry name" value="MFS general substrate transporter like domains"/>
    <property type="match status" value="1"/>
</dbReference>
<feature type="transmembrane region" description="Helical" evidence="6">
    <location>
        <begin position="201"/>
        <end position="220"/>
    </location>
</feature>
<keyword evidence="3 6" id="KW-0812">Transmembrane</keyword>
<protein>
    <submittedName>
        <fullName evidence="8">MFS transporter</fullName>
    </submittedName>
</protein>
<dbReference type="GO" id="GO:0005351">
    <property type="term" value="F:carbohydrate:proton symporter activity"/>
    <property type="evidence" value="ECO:0007669"/>
    <property type="project" value="TreeGrafter"/>
</dbReference>
<feature type="transmembrane region" description="Helical" evidence="6">
    <location>
        <begin position="418"/>
        <end position="439"/>
    </location>
</feature>